<evidence type="ECO:0000256" key="1">
    <source>
        <dbReference type="ARBA" id="ARBA00022964"/>
    </source>
</evidence>
<proteinExistence type="predicted"/>
<evidence type="ECO:0000313" key="4">
    <source>
        <dbReference type="EMBL" id="MFC6866402.1"/>
    </source>
</evidence>
<evidence type="ECO:0000259" key="3">
    <source>
        <dbReference type="Pfam" id="PF07883"/>
    </source>
</evidence>
<dbReference type="SUPFAM" id="SSF51182">
    <property type="entry name" value="RmlC-like cupins"/>
    <property type="match status" value="1"/>
</dbReference>
<dbReference type="InterPro" id="IPR013096">
    <property type="entry name" value="Cupin_2"/>
</dbReference>
<accession>A0ABW2BW00</accession>
<sequence length="161" mass="18041">MSNSPAMEIWLQKLHAMKHFDPESVMPENLVVGPAAAHWLTPEVTGNPTKIGVLADIPALSMEFYLQEIPAGEASDLQRHAHESVHVVLRGSGRSEIGPRVLPWAKGDLIYTPPWVWHRHYNDGTETVEMLLIENSRLLDQLGLNQRESAGLVSYNQFRGE</sequence>
<name>A0ABW2BW00_9PSEU</name>
<dbReference type="Gene3D" id="2.60.120.10">
    <property type="entry name" value="Jelly Rolls"/>
    <property type="match status" value="1"/>
</dbReference>
<protein>
    <submittedName>
        <fullName evidence="4">Cupin domain-containing protein</fullName>
    </submittedName>
</protein>
<comment type="caution">
    <text evidence="4">The sequence shown here is derived from an EMBL/GenBank/DDBJ whole genome shotgun (WGS) entry which is preliminary data.</text>
</comment>
<dbReference type="Proteomes" id="UP001596337">
    <property type="component" value="Unassembled WGS sequence"/>
</dbReference>
<dbReference type="PANTHER" id="PTHR41517">
    <property type="entry name" value="1,2-DIOXYGENASE PROTEIN-RELATED"/>
    <property type="match status" value="1"/>
</dbReference>
<dbReference type="RefSeq" id="WP_345402001.1">
    <property type="nucleotide sequence ID" value="NZ_BAABLA010000108.1"/>
</dbReference>
<keyword evidence="2" id="KW-0560">Oxidoreductase</keyword>
<keyword evidence="5" id="KW-1185">Reference proteome</keyword>
<organism evidence="4 5">
    <name type="scientific">Haloechinothrix salitolerans</name>
    <dbReference type="NCBI Taxonomy" id="926830"/>
    <lineage>
        <taxon>Bacteria</taxon>
        <taxon>Bacillati</taxon>
        <taxon>Actinomycetota</taxon>
        <taxon>Actinomycetes</taxon>
        <taxon>Pseudonocardiales</taxon>
        <taxon>Pseudonocardiaceae</taxon>
        <taxon>Haloechinothrix</taxon>
    </lineage>
</organism>
<keyword evidence="1" id="KW-0223">Dioxygenase</keyword>
<dbReference type="InterPro" id="IPR014710">
    <property type="entry name" value="RmlC-like_jellyroll"/>
</dbReference>
<dbReference type="InterPro" id="IPR047183">
    <property type="entry name" value="GDO-like"/>
</dbReference>
<dbReference type="InterPro" id="IPR011051">
    <property type="entry name" value="RmlC_Cupin_sf"/>
</dbReference>
<dbReference type="PANTHER" id="PTHR41517:SF1">
    <property type="entry name" value="CUPIN"/>
    <property type="match status" value="1"/>
</dbReference>
<evidence type="ECO:0000313" key="5">
    <source>
        <dbReference type="Proteomes" id="UP001596337"/>
    </source>
</evidence>
<feature type="domain" description="Cupin type-2" evidence="3">
    <location>
        <begin position="66"/>
        <end position="133"/>
    </location>
</feature>
<dbReference type="Pfam" id="PF07883">
    <property type="entry name" value="Cupin_2"/>
    <property type="match status" value="1"/>
</dbReference>
<dbReference type="EMBL" id="JBHSXX010000001">
    <property type="protein sequence ID" value="MFC6866402.1"/>
    <property type="molecule type" value="Genomic_DNA"/>
</dbReference>
<evidence type="ECO:0000256" key="2">
    <source>
        <dbReference type="ARBA" id="ARBA00023002"/>
    </source>
</evidence>
<gene>
    <name evidence="4" type="ORF">ACFQGD_04520</name>
</gene>
<reference evidence="5" key="1">
    <citation type="journal article" date="2019" name="Int. J. Syst. Evol. Microbiol.">
        <title>The Global Catalogue of Microorganisms (GCM) 10K type strain sequencing project: providing services to taxonomists for standard genome sequencing and annotation.</title>
        <authorList>
            <consortium name="The Broad Institute Genomics Platform"/>
            <consortium name="The Broad Institute Genome Sequencing Center for Infectious Disease"/>
            <person name="Wu L."/>
            <person name="Ma J."/>
        </authorList>
    </citation>
    <scope>NUCLEOTIDE SEQUENCE [LARGE SCALE GENOMIC DNA]</scope>
    <source>
        <strain evidence="5">KCTC 32255</strain>
    </source>
</reference>